<organism evidence="11 12">
    <name type="scientific">Electrophorus electricus</name>
    <name type="common">Electric eel</name>
    <name type="synonym">Gymnotus electricus</name>
    <dbReference type="NCBI Taxonomy" id="8005"/>
    <lineage>
        <taxon>Eukaryota</taxon>
        <taxon>Metazoa</taxon>
        <taxon>Chordata</taxon>
        <taxon>Craniata</taxon>
        <taxon>Vertebrata</taxon>
        <taxon>Euteleostomi</taxon>
        <taxon>Actinopterygii</taxon>
        <taxon>Neopterygii</taxon>
        <taxon>Teleostei</taxon>
        <taxon>Ostariophysi</taxon>
        <taxon>Gymnotiformes</taxon>
        <taxon>Gymnotoidei</taxon>
        <taxon>Gymnotidae</taxon>
        <taxon>Electrophorus</taxon>
    </lineage>
</organism>
<evidence type="ECO:0000256" key="1">
    <source>
        <dbReference type="ARBA" id="ARBA00004629"/>
    </source>
</evidence>
<dbReference type="GO" id="GO:0051301">
    <property type="term" value="P:cell division"/>
    <property type="evidence" value="ECO:0007669"/>
    <property type="project" value="UniProtKB-KW"/>
</dbReference>
<reference evidence="11" key="4">
    <citation type="submission" date="2025-08" db="UniProtKB">
        <authorList>
            <consortium name="Ensembl"/>
        </authorList>
    </citation>
    <scope>IDENTIFICATION</scope>
</reference>
<keyword evidence="7" id="KW-0995">Kinetochore</keyword>
<dbReference type="GO" id="GO:0051382">
    <property type="term" value="P:kinetochore assembly"/>
    <property type="evidence" value="ECO:0007669"/>
    <property type="project" value="TreeGrafter"/>
</dbReference>
<dbReference type="GO" id="GO:0000070">
    <property type="term" value="P:mitotic sister chromatid segregation"/>
    <property type="evidence" value="ECO:0007669"/>
    <property type="project" value="TreeGrafter"/>
</dbReference>
<dbReference type="GO" id="GO:0000444">
    <property type="term" value="C:MIS12/MIND type complex"/>
    <property type="evidence" value="ECO:0007669"/>
    <property type="project" value="TreeGrafter"/>
</dbReference>
<evidence type="ECO:0000256" key="8">
    <source>
        <dbReference type="ARBA" id="ARBA00023054"/>
    </source>
</evidence>
<reference evidence="11" key="3">
    <citation type="submission" date="2020-05" db="EMBL/GenBank/DDBJ databases">
        <title>Electrophorus electricus (electric eel) genome, fEleEle1, primary haplotype.</title>
        <authorList>
            <person name="Myers G."/>
            <person name="Meyer A."/>
            <person name="Fedrigo O."/>
            <person name="Formenti G."/>
            <person name="Rhie A."/>
            <person name="Tracey A."/>
            <person name="Sims Y."/>
            <person name="Jarvis E.D."/>
        </authorList>
    </citation>
    <scope>NUCLEOTIDE SEQUENCE [LARGE SCALE GENOMIC DNA]</scope>
</reference>
<evidence type="ECO:0000313" key="12">
    <source>
        <dbReference type="Proteomes" id="UP000314983"/>
    </source>
</evidence>
<reference evidence="12" key="2">
    <citation type="journal article" date="2017" name="Sci. Adv.">
        <title>A tail of two voltages: Proteomic comparison of the three electric organs of the electric eel.</title>
        <authorList>
            <person name="Traeger L.L."/>
            <person name="Sabat G."/>
            <person name="Barrett-Wilt G.A."/>
            <person name="Wells G.B."/>
            <person name="Sussman M.R."/>
        </authorList>
    </citation>
    <scope>NUCLEOTIDE SEQUENCE [LARGE SCALE GENOMIC DNA]</scope>
</reference>
<protein>
    <recommendedName>
        <fullName evidence="3">Protein MIS12 homolog</fullName>
    </recommendedName>
</protein>
<evidence type="ECO:0000313" key="11">
    <source>
        <dbReference type="Ensembl" id="ENSEEEP00000009660.2"/>
    </source>
</evidence>
<dbReference type="RefSeq" id="XP_035383253.1">
    <property type="nucleotide sequence ID" value="XM_035527360.1"/>
</dbReference>
<dbReference type="GeneID" id="113581008"/>
<comment type="similarity">
    <text evidence="2">Belongs to the mis12 family.</text>
</comment>
<comment type="subcellular location">
    <subcellularLocation>
        <location evidence="1">Chromosome</location>
        <location evidence="1">Centromere</location>
        <location evidence="1">Kinetochore</location>
    </subcellularLocation>
</comment>
<dbReference type="Ensembl" id="ENSEEET00000009778.2">
    <property type="protein sequence ID" value="ENSEEEP00000009660.2"/>
    <property type="gene ID" value="ENSEEEG00000004923.2"/>
</dbReference>
<evidence type="ECO:0000256" key="3">
    <source>
        <dbReference type="ARBA" id="ARBA00013793"/>
    </source>
</evidence>
<keyword evidence="8" id="KW-0175">Coiled coil</keyword>
<evidence type="ECO:0000256" key="6">
    <source>
        <dbReference type="ARBA" id="ARBA00022776"/>
    </source>
</evidence>
<keyword evidence="4" id="KW-0158">Chromosome</keyword>
<reference evidence="11" key="5">
    <citation type="submission" date="2025-09" db="UniProtKB">
        <authorList>
            <consortium name="Ensembl"/>
        </authorList>
    </citation>
    <scope>IDENTIFICATION</scope>
</reference>
<dbReference type="AlphaFoldDB" id="A0A4W4EFA0"/>
<dbReference type="PANTHER" id="PTHR14527">
    <property type="entry name" value="PROTEIN MIS12 HOMOLOG"/>
    <property type="match status" value="1"/>
</dbReference>
<keyword evidence="6" id="KW-0498">Mitosis</keyword>
<evidence type="ECO:0000256" key="5">
    <source>
        <dbReference type="ARBA" id="ARBA00022618"/>
    </source>
</evidence>
<evidence type="ECO:0000256" key="10">
    <source>
        <dbReference type="ARBA" id="ARBA00023328"/>
    </source>
</evidence>
<keyword evidence="10" id="KW-0137">Centromere</keyword>
<keyword evidence="9" id="KW-0131">Cell cycle</keyword>
<dbReference type="Pfam" id="PF05859">
    <property type="entry name" value="Mis12"/>
    <property type="match status" value="1"/>
</dbReference>
<gene>
    <name evidence="11" type="primary">MIS12</name>
</gene>
<reference evidence="12" key="1">
    <citation type="journal article" date="2014" name="Science">
        <title>Nonhuman genetics. Genomic basis for the convergent evolution of electric organs.</title>
        <authorList>
            <person name="Gallant J.R."/>
            <person name="Traeger L.L."/>
            <person name="Volkening J.D."/>
            <person name="Moffett H."/>
            <person name="Chen P.H."/>
            <person name="Novina C.D."/>
            <person name="Phillips G.N.Jr."/>
            <person name="Anand R."/>
            <person name="Wells G.B."/>
            <person name="Pinch M."/>
            <person name="Guth R."/>
            <person name="Unguez G.A."/>
            <person name="Albert J.S."/>
            <person name="Zakon H.H."/>
            <person name="Samanta M.P."/>
            <person name="Sussman M.R."/>
        </authorList>
    </citation>
    <scope>NUCLEOTIDE SEQUENCE [LARGE SCALE GENOMIC DNA]</scope>
</reference>
<dbReference type="STRING" id="8005.ENSEEEP00000009660"/>
<dbReference type="PANTHER" id="PTHR14527:SF2">
    <property type="entry name" value="PROTEIN MIS12 HOMOLOG"/>
    <property type="match status" value="1"/>
</dbReference>
<sequence>MAENAESSGSLSPVSLKLYEAQFFGFTPQTCLMRVNSAFQDCLYEMLVVVESVFVRKLSQGKDAPEELSLKTRECTQKLLQFLQERFRKLSSRMEALLVNSVLSVPANVLLPDDEAQRKYPQSQDRLLKLEASTAELQQAYQAEVCARQALLAELEEQRETQAQLEEVLTWVEELRLAWKQGGMGNIRDSFKRMMQTVTQLQSVMDEIKKKSKVLDEV</sequence>
<evidence type="ECO:0000256" key="4">
    <source>
        <dbReference type="ARBA" id="ARBA00022454"/>
    </source>
</evidence>
<evidence type="ECO:0000256" key="9">
    <source>
        <dbReference type="ARBA" id="ARBA00023306"/>
    </source>
</evidence>
<dbReference type="Proteomes" id="UP000314983">
    <property type="component" value="Chromosome 6"/>
</dbReference>
<evidence type="ECO:0000256" key="7">
    <source>
        <dbReference type="ARBA" id="ARBA00022838"/>
    </source>
</evidence>
<dbReference type="OMA" id="DYLFEMM"/>
<dbReference type="GeneTree" id="ENSGT00390000018665"/>
<accession>A0A4W4EFA0</accession>
<evidence type="ECO:0000256" key="2">
    <source>
        <dbReference type="ARBA" id="ARBA00008643"/>
    </source>
</evidence>
<dbReference type="GO" id="GO:0005634">
    <property type="term" value="C:nucleus"/>
    <property type="evidence" value="ECO:0007669"/>
    <property type="project" value="InterPro"/>
</dbReference>
<name>A0A4W4EFA0_ELEEL</name>
<keyword evidence="12" id="KW-1185">Reference proteome</keyword>
<keyword evidence="5" id="KW-0132">Cell division</keyword>
<proteinExistence type="inferred from homology"/>
<dbReference type="InterPro" id="IPR008685">
    <property type="entry name" value="Centromere_Mis12"/>
</dbReference>